<name>A0A514LGE9_9BACI</name>
<feature type="domain" description="Band 7" evidence="6">
    <location>
        <begin position="34"/>
        <end position="230"/>
    </location>
</feature>
<dbReference type="GO" id="GO:0072659">
    <property type="term" value="P:protein localization to plasma membrane"/>
    <property type="evidence" value="ECO:0007669"/>
    <property type="project" value="TreeGrafter"/>
</dbReference>
<feature type="compositionally biased region" description="Acidic residues" evidence="4">
    <location>
        <begin position="488"/>
        <end position="525"/>
    </location>
</feature>
<dbReference type="InterPro" id="IPR031905">
    <property type="entry name" value="Flotillin_C"/>
</dbReference>
<dbReference type="SUPFAM" id="SSF117892">
    <property type="entry name" value="Band 7/SPFH domain"/>
    <property type="match status" value="1"/>
</dbReference>
<protein>
    <submittedName>
        <fullName evidence="8">Flotillin family protein</fullName>
    </submittedName>
</protein>
<dbReference type="AlphaFoldDB" id="A0A514LGE9"/>
<dbReference type="Pfam" id="PF01145">
    <property type="entry name" value="Band_7"/>
    <property type="match status" value="1"/>
</dbReference>
<evidence type="ECO:0000256" key="3">
    <source>
        <dbReference type="ARBA" id="ARBA00023136"/>
    </source>
</evidence>
<feature type="region of interest" description="Disordered" evidence="4">
    <location>
        <begin position="475"/>
        <end position="525"/>
    </location>
</feature>
<comment type="subcellular location">
    <subcellularLocation>
        <location evidence="1">Membrane</location>
    </subcellularLocation>
</comment>
<reference evidence="9" key="1">
    <citation type="submission" date="2019-01" db="EMBL/GenBank/DDBJ databases">
        <title>Genomic analysis of Salicibibacter sp. NKC3-5.</title>
        <authorList>
            <person name="Oh Y.J."/>
        </authorList>
    </citation>
    <scope>NUCLEOTIDE SEQUENCE [LARGE SCALE GENOMIC DNA]</scope>
    <source>
        <strain evidence="9">NKC3-5</strain>
    </source>
</reference>
<evidence type="ECO:0000313" key="9">
    <source>
        <dbReference type="Proteomes" id="UP000319756"/>
    </source>
</evidence>
<dbReference type="GO" id="GO:0002020">
    <property type="term" value="F:protease binding"/>
    <property type="evidence" value="ECO:0007669"/>
    <property type="project" value="TreeGrafter"/>
</dbReference>
<keyword evidence="9" id="KW-1185">Reference proteome</keyword>
<dbReference type="CDD" id="cd03399">
    <property type="entry name" value="SPFH_flotillin"/>
    <property type="match status" value="1"/>
</dbReference>
<keyword evidence="5" id="KW-1133">Transmembrane helix</keyword>
<comment type="similarity">
    <text evidence="2">Belongs to the band 7/mec-2 family. Flotillin subfamily.</text>
</comment>
<accession>A0A514LGE9</accession>
<dbReference type="Pfam" id="PF15975">
    <property type="entry name" value="Flot"/>
    <property type="match status" value="1"/>
</dbReference>
<dbReference type="InterPro" id="IPR001107">
    <property type="entry name" value="Band_7"/>
</dbReference>
<feature type="region of interest" description="Disordered" evidence="4">
    <location>
        <begin position="260"/>
        <end position="285"/>
    </location>
</feature>
<dbReference type="PANTHER" id="PTHR13806:SF46">
    <property type="entry name" value="FLOTILLIN-1-RELATED"/>
    <property type="match status" value="1"/>
</dbReference>
<dbReference type="OrthoDB" id="9786220at2"/>
<dbReference type="GO" id="GO:0005886">
    <property type="term" value="C:plasma membrane"/>
    <property type="evidence" value="ECO:0007669"/>
    <property type="project" value="TreeGrafter"/>
</dbReference>
<evidence type="ECO:0000256" key="5">
    <source>
        <dbReference type="SAM" id="Phobius"/>
    </source>
</evidence>
<keyword evidence="3 5" id="KW-0472">Membrane</keyword>
<gene>
    <name evidence="8" type="ORF">EPH95_06800</name>
</gene>
<evidence type="ECO:0000313" key="8">
    <source>
        <dbReference type="EMBL" id="QDI90923.1"/>
    </source>
</evidence>
<proteinExistence type="inferred from homology"/>
<organism evidence="8 9">
    <name type="scientific">Salicibibacter halophilus</name>
    <dbReference type="NCBI Taxonomy" id="2502791"/>
    <lineage>
        <taxon>Bacteria</taxon>
        <taxon>Bacillati</taxon>
        <taxon>Bacillota</taxon>
        <taxon>Bacilli</taxon>
        <taxon>Bacillales</taxon>
        <taxon>Bacillaceae</taxon>
        <taxon>Salicibibacter</taxon>
    </lineage>
</organism>
<dbReference type="EMBL" id="CP035485">
    <property type="protein sequence ID" value="QDI90923.1"/>
    <property type="molecule type" value="Genomic_DNA"/>
</dbReference>
<dbReference type="PANTHER" id="PTHR13806">
    <property type="entry name" value="FLOTILLIN-RELATED"/>
    <property type="match status" value="1"/>
</dbReference>
<evidence type="ECO:0000256" key="4">
    <source>
        <dbReference type="SAM" id="MobiDB-lite"/>
    </source>
</evidence>
<evidence type="ECO:0000256" key="1">
    <source>
        <dbReference type="ARBA" id="ARBA00004370"/>
    </source>
</evidence>
<dbReference type="InterPro" id="IPR036013">
    <property type="entry name" value="Band_7/SPFH_dom_sf"/>
</dbReference>
<dbReference type="InterPro" id="IPR027705">
    <property type="entry name" value="Flotillin_fam"/>
</dbReference>
<evidence type="ECO:0000256" key="2">
    <source>
        <dbReference type="ARBA" id="ARBA00007161"/>
    </source>
</evidence>
<dbReference type="RefSeq" id="WP_142088491.1">
    <property type="nucleotide sequence ID" value="NZ_CP035485.1"/>
</dbReference>
<dbReference type="Gene3D" id="3.30.479.30">
    <property type="entry name" value="Band 7 domain"/>
    <property type="match status" value="1"/>
</dbReference>
<evidence type="ECO:0000259" key="6">
    <source>
        <dbReference type="Pfam" id="PF01145"/>
    </source>
</evidence>
<feature type="domain" description="Flotillin C-terminal" evidence="7">
    <location>
        <begin position="347"/>
        <end position="442"/>
    </location>
</feature>
<feature type="transmembrane region" description="Helical" evidence="5">
    <location>
        <begin position="6"/>
        <end position="27"/>
    </location>
</feature>
<sequence length="525" mass="58636">MNTAIFIIIAAGIIFIPILLVIGIIFIRRRYKTARSNEALIITGPNLGNPEEDNRIFHDENGRSMKIIRGGGVYLRLFQTSTPVDLNAFQIQLTTPKVYTYQGVPVVADAIATIKIADKLDGIANYAEQFLGKKESDIEEEVSKVLGTNLRAILSKLSVEAINNDRESFAHQVQDIAQVELDNMGFKITSFGLDDLRDADEENGYLENLGRPRIAEIRKKADMAESDAEKETRMYQAKNDQEAQDEENIRLTTIADSKKEKDVRQAQIKEETERARAKSEQSYELEQARLKQEVKEEEMEIQYIERNRQVNLEQEEQKRRKAEADANAYDIKAQAEAEAEKFRVDGEARASIEKAEGLAQADVIREKGRAEAESKELMAEAMDKYGEAAIMEMFINVLPEFAKEVASPLSQIQEMKVVDMGGSESEGTGKISNNVTKTMLGIQDSLKEATGMDLKAMLESYVSRGNVHDFAHSAAEAAAAEGSKEDVESGPDSDIEELDTEEPVDEQDVDESSSMEDENPEGEKE</sequence>
<evidence type="ECO:0000259" key="7">
    <source>
        <dbReference type="Pfam" id="PF15975"/>
    </source>
</evidence>
<dbReference type="KEGG" id="sale:EPH95_06800"/>
<dbReference type="Proteomes" id="UP000319756">
    <property type="component" value="Chromosome"/>
</dbReference>
<keyword evidence="5" id="KW-0812">Transmembrane</keyword>